<feature type="region of interest" description="Disordered" evidence="1">
    <location>
        <begin position="319"/>
        <end position="340"/>
    </location>
</feature>
<name>A0ABW3EMK8_9ACTN</name>
<evidence type="ECO:0000256" key="1">
    <source>
        <dbReference type="SAM" id="MobiDB-lite"/>
    </source>
</evidence>
<gene>
    <name evidence="2" type="ORF">ACFQ11_14390</name>
</gene>
<organism evidence="2 3">
    <name type="scientific">Actinomadura sediminis</name>
    <dbReference type="NCBI Taxonomy" id="1038904"/>
    <lineage>
        <taxon>Bacteria</taxon>
        <taxon>Bacillati</taxon>
        <taxon>Actinomycetota</taxon>
        <taxon>Actinomycetes</taxon>
        <taxon>Streptosporangiales</taxon>
        <taxon>Thermomonosporaceae</taxon>
        <taxon>Actinomadura</taxon>
    </lineage>
</organism>
<proteinExistence type="predicted"/>
<accession>A0ABW3EMK8</accession>
<protein>
    <recommendedName>
        <fullName evidence="4">Sulfotransferase</fullName>
    </recommendedName>
</protein>
<dbReference type="Gene3D" id="3.40.50.300">
    <property type="entry name" value="P-loop containing nucleotide triphosphate hydrolases"/>
    <property type="match status" value="1"/>
</dbReference>
<keyword evidence="3" id="KW-1185">Reference proteome</keyword>
<dbReference type="Proteomes" id="UP001596972">
    <property type="component" value="Unassembled WGS sequence"/>
</dbReference>
<evidence type="ECO:0000313" key="3">
    <source>
        <dbReference type="Proteomes" id="UP001596972"/>
    </source>
</evidence>
<evidence type="ECO:0000313" key="2">
    <source>
        <dbReference type="EMBL" id="MFD0901586.1"/>
    </source>
</evidence>
<sequence>MPGRLLNIRSRLPKTPDRPPASVFVLGTLFSGSTLIGRDVTTRIKKAHYVGELNNFTQLPGFSHQDAGTICGPCSLLGRECGHFTDALRERVTYDDILGMHEEFARSLGASAILDGSKYVAWLRRAVEQKRADPATRNPISVILTARNPIAFAISHRNRTGEPLWQGAGIWRNTYVDALRTVNTHGLPHMVVRYEGYMARPERHLERLAAFLHLPLRDKPDNSRIHDAGGNWSSFVPYVGKEQLDEHIGRLDGPARAEAEKFVEKARPYWNNEKPKADTRWHRSLSTGEANAIVSTPGLADVASIVGYNLAELVHRAVEPNRPPGNRGGGPAEGARPAPG</sequence>
<evidence type="ECO:0008006" key="4">
    <source>
        <dbReference type="Google" id="ProtNLM"/>
    </source>
</evidence>
<dbReference type="EMBL" id="JBHTJA010000022">
    <property type="protein sequence ID" value="MFD0901586.1"/>
    <property type="molecule type" value="Genomic_DNA"/>
</dbReference>
<dbReference type="SUPFAM" id="SSF52540">
    <property type="entry name" value="P-loop containing nucleoside triphosphate hydrolases"/>
    <property type="match status" value="1"/>
</dbReference>
<reference evidence="3" key="1">
    <citation type="journal article" date="2019" name="Int. J. Syst. Evol. Microbiol.">
        <title>The Global Catalogue of Microorganisms (GCM) 10K type strain sequencing project: providing services to taxonomists for standard genome sequencing and annotation.</title>
        <authorList>
            <consortium name="The Broad Institute Genomics Platform"/>
            <consortium name="The Broad Institute Genome Sequencing Center for Infectious Disease"/>
            <person name="Wu L."/>
            <person name="Ma J."/>
        </authorList>
    </citation>
    <scope>NUCLEOTIDE SEQUENCE [LARGE SCALE GENOMIC DNA]</scope>
    <source>
        <strain evidence="3">JCM 31202</strain>
    </source>
</reference>
<dbReference type="RefSeq" id="WP_378298798.1">
    <property type="nucleotide sequence ID" value="NZ_JBHTJA010000022.1"/>
</dbReference>
<comment type="caution">
    <text evidence="2">The sequence shown here is derived from an EMBL/GenBank/DDBJ whole genome shotgun (WGS) entry which is preliminary data.</text>
</comment>
<dbReference type="InterPro" id="IPR027417">
    <property type="entry name" value="P-loop_NTPase"/>
</dbReference>